<dbReference type="AlphaFoldDB" id="A0A7W4NLE9"/>
<dbReference type="GO" id="GO:0016042">
    <property type="term" value="P:lipid catabolic process"/>
    <property type="evidence" value="ECO:0007669"/>
    <property type="project" value="InterPro"/>
</dbReference>
<proteinExistence type="predicted"/>
<dbReference type="EMBL" id="JABEQJ010000007">
    <property type="protein sequence ID" value="MBB2159897.1"/>
    <property type="molecule type" value="Genomic_DNA"/>
</dbReference>
<dbReference type="PANTHER" id="PTHR34853:SF1">
    <property type="entry name" value="LIPASE 5"/>
    <property type="match status" value="1"/>
</dbReference>
<dbReference type="SUPFAM" id="SSF53474">
    <property type="entry name" value="alpha/beta-Hydrolases"/>
    <property type="match status" value="1"/>
</dbReference>
<dbReference type="PROSITE" id="PS51257">
    <property type="entry name" value="PROKAR_LIPOPROTEIN"/>
    <property type="match status" value="1"/>
</dbReference>
<accession>A0A7W4NLE9</accession>
<feature type="signal peptide" evidence="2">
    <location>
        <begin position="1"/>
        <end position="21"/>
    </location>
</feature>
<organism evidence="3 4">
    <name type="scientific">Gluconacetobacter sacchari</name>
    <dbReference type="NCBI Taxonomy" id="92759"/>
    <lineage>
        <taxon>Bacteria</taxon>
        <taxon>Pseudomonadati</taxon>
        <taxon>Pseudomonadota</taxon>
        <taxon>Alphaproteobacteria</taxon>
        <taxon>Acetobacterales</taxon>
        <taxon>Acetobacteraceae</taxon>
        <taxon>Gluconacetobacter</taxon>
    </lineage>
</organism>
<gene>
    <name evidence="3" type="ORF">HLH48_06870</name>
</gene>
<dbReference type="PIRSF" id="PIRSF029171">
    <property type="entry name" value="Esterase_LipA"/>
    <property type="match status" value="1"/>
</dbReference>
<sequence length="435" mass="45040">MIGRRALLAALAASSVLTACAATPAPPVPKAVPPADRPDGDGGVSAFYQPPATVPAGPGHMLRTEAITGATLPPAAGGAERILYTSTSGVGAGTQTVVSGQIILPKGMPPAGGWPIVSWEHGTTGVADVCAPSWRGYFSRDRAYLDRWLSAGFAVVASDYQGLGTPGPHPYLLYRPEGYSALDALRAALAHDRGLLSNRIILVGQSQGGGAALGAAWLAPRYAPELHILGTVATGVVTAFGIGPHPAHPPVPRSTTESATMSASFAILTTEGSEKSLHPGTDVDADLTPRGRDLAVQARRSCLGDLFKYTTREKLGETEAFVGGHARFDPERIADFRIPDAHLTMPVFVGTGMADGEAGVTQQYNAVAAMCDAGTNVTWKEYPGLTHNGAVNVSAGESVPFALALLHGKPVRSNCATIRPLTAVQAPAPGIRWNN</sequence>
<reference evidence="3 4" key="1">
    <citation type="submission" date="2020-04" db="EMBL/GenBank/DDBJ databases">
        <title>Description of novel Gluconacetobacter.</title>
        <authorList>
            <person name="Sombolestani A."/>
        </authorList>
    </citation>
    <scope>NUCLEOTIDE SEQUENCE [LARGE SCALE GENOMIC DNA]</scope>
    <source>
        <strain evidence="3 4">LMG 19747</strain>
    </source>
</reference>
<dbReference type="InterPro" id="IPR006311">
    <property type="entry name" value="TAT_signal"/>
</dbReference>
<dbReference type="PANTHER" id="PTHR34853">
    <property type="match status" value="1"/>
</dbReference>
<dbReference type="Gene3D" id="3.40.50.1820">
    <property type="entry name" value="alpha/beta hydrolase"/>
    <property type="match status" value="2"/>
</dbReference>
<comment type="caution">
    <text evidence="3">The sequence shown here is derived from an EMBL/GenBank/DDBJ whole genome shotgun (WGS) entry which is preliminary data.</text>
</comment>
<protein>
    <submittedName>
        <fullName evidence="3">Lipase</fullName>
    </submittedName>
</protein>
<dbReference type="Proteomes" id="UP000589085">
    <property type="component" value="Unassembled WGS sequence"/>
</dbReference>
<feature type="region of interest" description="Disordered" evidence="1">
    <location>
        <begin position="23"/>
        <end position="49"/>
    </location>
</feature>
<feature type="chain" id="PRO_5031009964" evidence="2">
    <location>
        <begin position="22"/>
        <end position="435"/>
    </location>
</feature>
<evidence type="ECO:0000256" key="1">
    <source>
        <dbReference type="SAM" id="MobiDB-lite"/>
    </source>
</evidence>
<evidence type="ECO:0000313" key="4">
    <source>
        <dbReference type="Proteomes" id="UP000589085"/>
    </source>
</evidence>
<dbReference type="GO" id="GO:0004806">
    <property type="term" value="F:triacylglycerol lipase activity"/>
    <property type="evidence" value="ECO:0007669"/>
    <property type="project" value="InterPro"/>
</dbReference>
<keyword evidence="2" id="KW-0732">Signal</keyword>
<name>A0A7W4NLE9_9PROT</name>
<dbReference type="InterPro" id="IPR005152">
    <property type="entry name" value="Lipase_secreted"/>
</dbReference>
<dbReference type="PROSITE" id="PS51318">
    <property type="entry name" value="TAT"/>
    <property type="match status" value="1"/>
</dbReference>
<evidence type="ECO:0000256" key="2">
    <source>
        <dbReference type="SAM" id="SignalP"/>
    </source>
</evidence>
<dbReference type="InterPro" id="IPR029058">
    <property type="entry name" value="AB_hydrolase_fold"/>
</dbReference>
<evidence type="ECO:0000313" key="3">
    <source>
        <dbReference type="EMBL" id="MBB2159897.1"/>
    </source>
</evidence>
<dbReference type="RefSeq" id="WP_182996763.1">
    <property type="nucleotide sequence ID" value="NZ_JABEQJ010000007.1"/>
</dbReference>
<dbReference type="Pfam" id="PF03583">
    <property type="entry name" value="LIP"/>
    <property type="match status" value="1"/>
</dbReference>